<dbReference type="Proteomes" id="UP000054144">
    <property type="component" value="Unassembled WGS sequence"/>
</dbReference>
<accession>A0A0D7AMA5</accession>
<feature type="region of interest" description="Disordered" evidence="6">
    <location>
        <begin position="381"/>
        <end position="408"/>
    </location>
</feature>
<evidence type="ECO:0000259" key="8">
    <source>
        <dbReference type="PROSITE" id="PS51469"/>
    </source>
</evidence>
<feature type="compositionally biased region" description="Low complexity" evidence="6">
    <location>
        <begin position="633"/>
        <end position="646"/>
    </location>
</feature>
<gene>
    <name evidence="9" type="ORF">FISHEDRAFT_69860</name>
</gene>
<dbReference type="EMBL" id="KN881643">
    <property type="protein sequence ID" value="KIY52441.1"/>
    <property type="molecule type" value="Genomic_DNA"/>
</dbReference>
<dbReference type="GO" id="GO:0034975">
    <property type="term" value="P:protein folding in endoplasmic reticulum"/>
    <property type="evidence" value="ECO:0007669"/>
    <property type="project" value="TreeGrafter"/>
</dbReference>
<keyword evidence="4" id="KW-0472">Membrane</keyword>
<proteinExistence type="predicted"/>
<dbReference type="AlphaFoldDB" id="A0A0D7AMA5"/>
<protein>
    <recommendedName>
        <fullName evidence="8">SUN domain-containing protein</fullName>
    </recommendedName>
</protein>
<evidence type="ECO:0000256" key="5">
    <source>
        <dbReference type="SAM" id="Coils"/>
    </source>
</evidence>
<dbReference type="InterPro" id="IPR045120">
    <property type="entry name" value="Suco/Slp1-like"/>
</dbReference>
<keyword evidence="7" id="KW-0732">Signal</keyword>
<dbReference type="GO" id="GO:0016020">
    <property type="term" value="C:membrane"/>
    <property type="evidence" value="ECO:0007669"/>
    <property type="project" value="InterPro"/>
</dbReference>
<keyword evidence="2" id="KW-0812">Transmembrane</keyword>
<evidence type="ECO:0000256" key="1">
    <source>
        <dbReference type="ARBA" id="ARBA00004308"/>
    </source>
</evidence>
<dbReference type="PANTHER" id="PTHR12953">
    <property type="entry name" value="MEMBRANE PROTEIN CH1 RELATED"/>
    <property type="match status" value="1"/>
</dbReference>
<feature type="region of interest" description="Disordered" evidence="6">
    <location>
        <begin position="801"/>
        <end position="870"/>
    </location>
</feature>
<evidence type="ECO:0000256" key="7">
    <source>
        <dbReference type="SAM" id="SignalP"/>
    </source>
</evidence>
<evidence type="ECO:0000256" key="3">
    <source>
        <dbReference type="ARBA" id="ARBA00022989"/>
    </source>
</evidence>
<evidence type="ECO:0000313" key="10">
    <source>
        <dbReference type="Proteomes" id="UP000054144"/>
    </source>
</evidence>
<feature type="domain" description="SUN" evidence="8">
    <location>
        <begin position="107"/>
        <end position="276"/>
    </location>
</feature>
<feature type="coiled-coil region" evidence="5">
    <location>
        <begin position="521"/>
        <end position="548"/>
    </location>
</feature>
<feature type="compositionally biased region" description="Acidic residues" evidence="6">
    <location>
        <begin position="810"/>
        <end position="832"/>
    </location>
</feature>
<dbReference type="GO" id="GO:0005737">
    <property type="term" value="C:cytoplasm"/>
    <property type="evidence" value="ECO:0007669"/>
    <property type="project" value="TreeGrafter"/>
</dbReference>
<name>A0A0D7AMA5_9AGAR</name>
<evidence type="ECO:0000256" key="6">
    <source>
        <dbReference type="SAM" id="MobiDB-lite"/>
    </source>
</evidence>
<dbReference type="PROSITE" id="PS51469">
    <property type="entry name" value="SUN"/>
    <property type="match status" value="1"/>
</dbReference>
<dbReference type="InterPro" id="IPR012919">
    <property type="entry name" value="SUN_dom"/>
</dbReference>
<sequence length="870" mass="94794">MVLFLVLSACLLSFFHISLVSALPPTSPNDPLRTIALSAPRKPEQPVCCLRPLEPAEPVEEELFLSFEEWKTKQLAAQVSTGDAAPNDSQEVDTPGYSPEKPAEELSAVTADIELETESVSPHFRVPLTDRFNYASLDCSARVHTSHRTAKSPSSILSSKRDKYMLSPCNAKGDQFVVVELCEDIRIDTVQLANFEFFSGVFKDFTVSVAKTYTTDPDGWAVAGTYRAKNVRGVQSFHPPRHLRDFYRYIRIDFHSHYSSEYYCPVSLLRVYGLTHLEQWKWDIWEAESRAKSGEAAAHPVTSIEVSKIATATESTVVSSSVSTDEAEVMISNTVAEAIFSDTVVHTPTIRNSESELSSSMPTASTSSFIVGKVEMSSAPAPVVAPSSTTLSSSTSTSSATTPSSTISSPAVFSNMSTTSSAITSASSVSLSAMSTSVNTVSIASAQPSAGAPPPAGTGGESIYRTIMNRLTALEANNTLYVRYFEEHTASMRDVLRRTGEDIGRLEALGKAQSLTFQRSLREWERQRALLEKEYARLSTRVDYLSNEIILEKRLSIAQLCLLVTLLVFMGLTRGSRGMSHAPIRIEKSMRDWGRRQLSMSGRWVVSRFSRSGTPEPSTTPIPVMPADSDEPAVLGGSNGASSSSSKRSRAVRPHRLNLSLTAPRERTPTQRVPLTPRSYRTNLNGAVLPMVAPSVSWAAGIGQSPRTARRSAKSAHLHEVKGPAPSVRASDASSSLSSRISPEDLQKIRDALTKPMSGGRPTAATPVKRPDTTHMRRLPQTVDVIDWKRRERDQVERACQVAADSGSDVWEDTDASVGDDDESSVEADNVTDESPSTTAYMSPAWPPSPRPPLSFMSTEQVSSVDLAVR</sequence>
<organism evidence="9 10">
    <name type="scientific">Fistulina hepatica ATCC 64428</name>
    <dbReference type="NCBI Taxonomy" id="1128425"/>
    <lineage>
        <taxon>Eukaryota</taxon>
        <taxon>Fungi</taxon>
        <taxon>Dikarya</taxon>
        <taxon>Basidiomycota</taxon>
        <taxon>Agaricomycotina</taxon>
        <taxon>Agaricomycetes</taxon>
        <taxon>Agaricomycetidae</taxon>
        <taxon>Agaricales</taxon>
        <taxon>Fistulinaceae</taxon>
        <taxon>Fistulina</taxon>
    </lineage>
</organism>
<feature type="chain" id="PRO_5002316627" description="SUN domain-containing protein" evidence="7">
    <location>
        <begin position="23"/>
        <end position="870"/>
    </location>
</feature>
<feature type="region of interest" description="Disordered" evidence="6">
    <location>
        <begin position="78"/>
        <end position="101"/>
    </location>
</feature>
<comment type="subcellular location">
    <subcellularLocation>
        <location evidence="1">Endomembrane system</location>
    </subcellularLocation>
</comment>
<evidence type="ECO:0000256" key="4">
    <source>
        <dbReference type="ARBA" id="ARBA00023136"/>
    </source>
</evidence>
<dbReference type="OrthoDB" id="266334at2759"/>
<dbReference type="GO" id="GO:0012505">
    <property type="term" value="C:endomembrane system"/>
    <property type="evidence" value="ECO:0007669"/>
    <property type="project" value="UniProtKB-SubCell"/>
</dbReference>
<evidence type="ECO:0000313" key="9">
    <source>
        <dbReference type="EMBL" id="KIY52441.1"/>
    </source>
</evidence>
<dbReference type="Pfam" id="PF07738">
    <property type="entry name" value="Sad1_UNC"/>
    <property type="match status" value="1"/>
</dbReference>
<feature type="compositionally biased region" description="Low complexity" evidence="6">
    <location>
        <begin position="724"/>
        <end position="741"/>
    </location>
</feature>
<keyword evidence="10" id="KW-1185">Reference proteome</keyword>
<dbReference type="PANTHER" id="PTHR12953:SF0">
    <property type="entry name" value="SUN DOMAIN-CONTAINING OSSIFICATION FACTOR"/>
    <property type="match status" value="1"/>
</dbReference>
<keyword evidence="3" id="KW-1133">Transmembrane helix</keyword>
<feature type="region of interest" description="Disordered" evidence="6">
    <location>
        <begin position="609"/>
        <end position="678"/>
    </location>
</feature>
<reference evidence="9 10" key="1">
    <citation type="journal article" date="2015" name="Fungal Genet. Biol.">
        <title>Evolution of novel wood decay mechanisms in Agaricales revealed by the genome sequences of Fistulina hepatica and Cylindrobasidium torrendii.</title>
        <authorList>
            <person name="Floudas D."/>
            <person name="Held B.W."/>
            <person name="Riley R."/>
            <person name="Nagy L.G."/>
            <person name="Koehler G."/>
            <person name="Ransdell A.S."/>
            <person name="Younus H."/>
            <person name="Chow J."/>
            <person name="Chiniquy J."/>
            <person name="Lipzen A."/>
            <person name="Tritt A."/>
            <person name="Sun H."/>
            <person name="Haridas S."/>
            <person name="LaButti K."/>
            <person name="Ohm R.A."/>
            <person name="Kues U."/>
            <person name="Blanchette R.A."/>
            <person name="Grigoriev I.V."/>
            <person name="Minto R.E."/>
            <person name="Hibbett D.S."/>
        </authorList>
    </citation>
    <scope>NUCLEOTIDE SEQUENCE [LARGE SCALE GENOMIC DNA]</scope>
    <source>
        <strain evidence="9 10">ATCC 64428</strain>
    </source>
</reference>
<feature type="region of interest" description="Disordered" evidence="6">
    <location>
        <begin position="707"/>
        <end position="743"/>
    </location>
</feature>
<feature type="compositionally biased region" description="Basic residues" evidence="6">
    <location>
        <begin position="647"/>
        <end position="656"/>
    </location>
</feature>
<evidence type="ECO:0000256" key="2">
    <source>
        <dbReference type="ARBA" id="ARBA00022692"/>
    </source>
</evidence>
<dbReference type="Gene3D" id="2.60.120.260">
    <property type="entry name" value="Galactose-binding domain-like"/>
    <property type="match status" value="1"/>
</dbReference>
<feature type="signal peptide" evidence="7">
    <location>
        <begin position="1"/>
        <end position="22"/>
    </location>
</feature>
<keyword evidence="5" id="KW-0175">Coiled coil</keyword>